<gene>
    <name evidence="2" type="ORF">ICL16_00260</name>
</gene>
<keyword evidence="3" id="KW-1185">Reference proteome</keyword>
<name>A0A8J7C5B4_9CYAN</name>
<feature type="domain" description="Tox-PL-2" evidence="1">
    <location>
        <begin position="7"/>
        <end position="106"/>
    </location>
</feature>
<dbReference type="InterPro" id="IPR028910">
    <property type="entry name" value="Tox-PL-2_dom"/>
</dbReference>
<dbReference type="Pfam" id="PF15643">
    <property type="entry name" value="Tox-PL-2"/>
    <property type="match status" value="1"/>
</dbReference>
<evidence type="ECO:0000313" key="3">
    <source>
        <dbReference type="Proteomes" id="UP000629098"/>
    </source>
</evidence>
<organism evidence="2 3">
    <name type="scientific">Iningainema tapete BLCC-T55</name>
    <dbReference type="NCBI Taxonomy" id="2748662"/>
    <lineage>
        <taxon>Bacteria</taxon>
        <taxon>Bacillati</taxon>
        <taxon>Cyanobacteriota</taxon>
        <taxon>Cyanophyceae</taxon>
        <taxon>Nostocales</taxon>
        <taxon>Scytonemataceae</taxon>
        <taxon>Iningainema tapete</taxon>
    </lineage>
</organism>
<accession>A0A8J7C5B4</accession>
<dbReference type="AlphaFoldDB" id="A0A8J7C5B4"/>
<proteinExistence type="predicted"/>
<evidence type="ECO:0000259" key="1">
    <source>
        <dbReference type="Pfam" id="PF15643"/>
    </source>
</evidence>
<dbReference type="Proteomes" id="UP000629098">
    <property type="component" value="Unassembled WGS sequence"/>
</dbReference>
<reference evidence="2" key="1">
    <citation type="submission" date="2020-09" db="EMBL/GenBank/DDBJ databases">
        <title>Iningainema tapete sp. nov. (Scytonemataceae, Cyanobacteria) from greenhouses in central Florida (USA) produces two types of nodularin with biosynthetic potential for microcystin-LR and anabaenopeptins.</title>
        <authorList>
            <person name="Berthold D.E."/>
            <person name="Lefler F.W."/>
            <person name="Huang I.-S."/>
            <person name="Abdulla H."/>
            <person name="Zimba P.V."/>
            <person name="Laughinghouse H.D. IV."/>
        </authorList>
    </citation>
    <scope>NUCLEOTIDE SEQUENCE</scope>
    <source>
        <strain evidence="2">BLCCT55</strain>
    </source>
</reference>
<comment type="caution">
    <text evidence="2">The sequence shown here is derived from an EMBL/GenBank/DDBJ whole genome shotgun (WGS) entry which is preliminary data.</text>
</comment>
<protein>
    <recommendedName>
        <fullName evidence="1">Tox-PL-2 domain-containing protein</fullName>
    </recommendedName>
</protein>
<sequence>MIEIRLEQIQQVRAIASKYKNFECVECTIAIKDYLISQKLNGKQIKLYTGSGIGRDSYIYDDSVPSDAISINGRHQAISIYNNEVEIIFDNHHPDGIPKTQWMANLQFHGKIYYGREFQITEEYF</sequence>
<evidence type="ECO:0000313" key="2">
    <source>
        <dbReference type="EMBL" id="MBD2770596.1"/>
    </source>
</evidence>
<dbReference type="EMBL" id="JACXAE010000005">
    <property type="protein sequence ID" value="MBD2770596.1"/>
    <property type="molecule type" value="Genomic_DNA"/>
</dbReference>